<dbReference type="AlphaFoldDB" id="A0A9W4DSF3"/>
<evidence type="ECO:0000313" key="3">
    <source>
        <dbReference type="EMBL" id="CAG6395162.1"/>
    </source>
</evidence>
<dbReference type="Proteomes" id="UP001152519">
    <property type="component" value="Unassembled WGS sequence"/>
</dbReference>
<name>A0A9W4DSF3_9ACTN</name>
<dbReference type="RefSeq" id="WP_251492121.1">
    <property type="nucleotide sequence ID" value="NZ_CAJSLV010000059.1"/>
</dbReference>
<keyword evidence="1" id="KW-0812">Transmembrane</keyword>
<dbReference type="InterPro" id="IPR016181">
    <property type="entry name" value="Acyl_CoA_acyltransferase"/>
</dbReference>
<dbReference type="GO" id="GO:0016747">
    <property type="term" value="F:acyltransferase activity, transferring groups other than amino-acyl groups"/>
    <property type="evidence" value="ECO:0007669"/>
    <property type="project" value="InterPro"/>
</dbReference>
<feature type="transmembrane region" description="Helical" evidence="1">
    <location>
        <begin position="367"/>
        <end position="386"/>
    </location>
</feature>
<dbReference type="EMBL" id="CAJSLV010000059">
    <property type="protein sequence ID" value="CAG6395162.1"/>
    <property type="molecule type" value="Genomic_DNA"/>
</dbReference>
<protein>
    <submittedName>
        <fullName evidence="3">GNAT family N-acetyltransferase</fullName>
    </submittedName>
</protein>
<dbReference type="PROSITE" id="PS51186">
    <property type="entry name" value="GNAT"/>
    <property type="match status" value="1"/>
</dbReference>
<comment type="caution">
    <text evidence="3">The sequence shown here is derived from an EMBL/GenBank/DDBJ whole genome shotgun (WGS) entry which is preliminary data.</text>
</comment>
<keyword evidence="4" id="KW-1185">Reference proteome</keyword>
<dbReference type="InterPro" id="IPR000182">
    <property type="entry name" value="GNAT_dom"/>
</dbReference>
<evidence type="ECO:0000313" key="4">
    <source>
        <dbReference type="Proteomes" id="UP001152519"/>
    </source>
</evidence>
<accession>A0A9W4DSF3</accession>
<evidence type="ECO:0000256" key="1">
    <source>
        <dbReference type="SAM" id="Phobius"/>
    </source>
</evidence>
<keyword evidence="1" id="KW-0472">Membrane</keyword>
<dbReference type="SUPFAM" id="SSF55729">
    <property type="entry name" value="Acyl-CoA N-acyltransferases (Nat)"/>
    <property type="match status" value="1"/>
</dbReference>
<feature type="domain" description="N-acetyltransferase" evidence="2">
    <location>
        <begin position="3"/>
        <end position="148"/>
    </location>
</feature>
<keyword evidence="1" id="KW-1133">Transmembrane helix</keyword>
<feature type="transmembrane region" description="Helical" evidence="1">
    <location>
        <begin position="214"/>
        <end position="237"/>
    </location>
</feature>
<gene>
    <name evidence="3" type="ORF">SCOCK_30395</name>
</gene>
<feature type="transmembrane region" description="Helical" evidence="1">
    <location>
        <begin position="308"/>
        <end position="326"/>
    </location>
</feature>
<dbReference type="Gene3D" id="3.40.630.30">
    <property type="match status" value="1"/>
</dbReference>
<organism evidence="3 4">
    <name type="scientific">Actinacidiphila cocklensis</name>
    <dbReference type="NCBI Taxonomy" id="887465"/>
    <lineage>
        <taxon>Bacteria</taxon>
        <taxon>Bacillati</taxon>
        <taxon>Actinomycetota</taxon>
        <taxon>Actinomycetes</taxon>
        <taxon>Kitasatosporales</taxon>
        <taxon>Streptomycetaceae</taxon>
        <taxon>Actinacidiphila</taxon>
    </lineage>
</organism>
<feature type="transmembrane region" description="Helical" evidence="1">
    <location>
        <begin position="243"/>
        <end position="262"/>
    </location>
</feature>
<sequence length="405" mass="42779">MSATTRTAGEPDVVAVLDLAAELQGPDGHGGAALEEAVREGRVRVAELQGALVGYAVLEHPLPHHVRLSCIGVRRGHRRRGVASALLGLVLDEARETEAGGGTVSCVADPAATAVAGLLLSHGFLGTRTMRTGPGGRSLQLYFQHKERVDYLDPGTGHLVPVADTEQLVDSLASRDDHAVTALAVLSGEPAFEISRFERDDPSALQSGEAQAGVAFSGSVLASLTFLVGFSFASSHYPDDVRLLLIVATFVTTMSLIIYASAAGELARIRSNAFGRIMKWGNVLSEYGGVLPFLASLPITYAQLTDSTWLTVLTGLAFSVGLAVYERSGFSIAHRFRWTPWATALAAVTSLGPAAGVVTVAAGLPSWPSTTVLMAALAARTVVYLFRRGAESGVPEPRRVWQIRQ</sequence>
<feature type="transmembrane region" description="Helical" evidence="1">
    <location>
        <begin position="283"/>
        <end position="302"/>
    </location>
</feature>
<reference evidence="3" key="1">
    <citation type="submission" date="2021-05" db="EMBL/GenBank/DDBJ databases">
        <authorList>
            <person name="Arsene-Ploetze F."/>
        </authorList>
    </citation>
    <scope>NUCLEOTIDE SEQUENCE</scope>
    <source>
        <strain evidence="3">DSM 42138</strain>
    </source>
</reference>
<proteinExistence type="predicted"/>
<feature type="transmembrane region" description="Helical" evidence="1">
    <location>
        <begin position="338"/>
        <end position="361"/>
    </location>
</feature>
<evidence type="ECO:0000259" key="2">
    <source>
        <dbReference type="PROSITE" id="PS51186"/>
    </source>
</evidence>
<dbReference type="Pfam" id="PF00583">
    <property type="entry name" value="Acetyltransf_1"/>
    <property type="match status" value="1"/>
</dbReference>